<accession>A0A0H1QX54</accession>
<evidence type="ECO:0000313" key="7">
    <source>
        <dbReference type="Proteomes" id="UP000035301"/>
    </source>
</evidence>
<proteinExistence type="inferred from homology"/>
<comment type="catalytic activity">
    <reaction evidence="1 5">
        <text>aldehydo-D-ribose 5-phosphate = D-ribulose 5-phosphate</text>
        <dbReference type="Rhea" id="RHEA:14657"/>
        <dbReference type="ChEBI" id="CHEBI:58121"/>
        <dbReference type="ChEBI" id="CHEBI:58273"/>
        <dbReference type="EC" id="5.3.1.6"/>
    </reaction>
</comment>
<comment type="function">
    <text evidence="5">Catalyzes the reversible conversion of ribose-5-phosphate to ribulose 5-phosphate.</text>
</comment>
<dbReference type="Gene3D" id="3.40.50.1360">
    <property type="match status" value="1"/>
</dbReference>
<feature type="binding site" evidence="5">
    <location>
        <begin position="31"/>
        <end position="34"/>
    </location>
    <ligand>
        <name>substrate</name>
    </ligand>
</feature>
<comment type="subunit">
    <text evidence="5">Homodimer.</text>
</comment>
<dbReference type="HAMAP" id="MF_00170">
    <property type="entry name" value="Rib_5P_isom_A"/>
    <property type="match status" value="1"/>
</dbReference>
<dbReference type="InterPro" id="IPR037171">
    <property type="entry name" value="NagB/RpiA_transferase-like"/>
</dbReference>
<organism evidence="6 7">
    <name type="scientific">Methanoculleus sediminis</name>
    <dbReference type="NCBI Taxonomy" id="1550566"/>
    <lineage>
        <taxon>Archaea</taxon>
        <taxon>Methanobacteriati</taxon>
        <taxon>Methanobacteriota</taxon>
        <taxon>Stenosarchaea group</taxon>
        <taxon>Methanomicrobia</taxon>
        <taxon>Methanomicrobiales</taxon>
        <taxon>Methanomicrobiaceae</taxon>
        <taxon>Methanoculleus</taxon>
    </lineage>
</organism>
<keyword evidence="4 5" id="KW-0413">Isomerase</keyword>
<dbReference type="NCBIfam" id="TIGR00021">
    <property type="entry name" value="rpiA"/>
    <property type="match status" value="1"/>
</dbReference>
<reference evidence="6 7" key="1">
    <citation type="journal article" date="2015" name="Int. J. Syst. Evol. Microbiol.">
        <title>Methanoculleus sediminis sp. nov., a methanogen from sediments near a submarine mud volcano.</title>
        <authorList>
            <person name="Chen S.C."/>
            <person name="Chen M.F."/>
            <person name="Lai M.C."/>
            <person name="Weng C.Y."/>
            <person name="Wu S.Y."/>
            <person name="Lin S."/>
            <person name="Yang T.F."/>
            <person name="Chen P.C."/>
        </authorList>
    </citation>
    <scope>NUCLEOTIDE SEQUENCE [LARGE SCALE GENOMIC DNA]</scope>
    <source>
        <strain evidence="6 7">S3Fa</strain>
    </source>
</reference>
<dbReference type="FunFam" id="3.30.70.260:FF:000018">
    <property type="entry name" value="Ribose-5-phosphate isomerase A"/>
    <property type="match status" value="1"/>
</dbReference>
<name>A0A0H1QX54_9EURY</name>
<dbReference type="SUPFAM" id="SSF100950">
    <property type="entry name" value="NagB/RpiA/CoA transferase-like"/>
    <property type="match status" value="1"/>
</dbReference>
<dbReference type="FunFam" id="3.40.50.1360:FF:000001">
    <property type="entry name" value="Ribose-5-phosphate isomerase A"/>
    <property type="match status" value="1"/>
</dbReference>
<evidence type="ECO:0000256" key="1">
    <source>
        <dbReference type="ARBA" id="ARBA00001713"/>
    </source>
</evidence>
<dbReference type="PANTHER" id="PTHR11934:SF0">
    <property type="entry name" value="RIBOSE-5-PHOSPHATE ISOMERASE"/>
    <property type="match status" value="1"/>
</dbReference>
<dbReference type="EMBL" id="JXOJ01000006">
    <property type="protein sequence ID" value="KLK87525.1"/>
    <property type="molecule type" value="Genomic_DNA"/>
</dbReference>
<dbReference type="PANTHER" id="PTHR11934">
    <property type="entry name" value="RIBOSE-5-PHOSPHATE ISOMERASE"/>
    <property type="match status" value="1"/>
</dbReference>
<feature type="binding site" evidence="5">
    <location>
        <position position="127"/>
    </location>
    <ligand>
        <name>substrate</name>
    </ligand>
</feature>
<evidence type="ECO:0000256" key="5">
    <source>
        <dbReference type="HAMAP-Rule" id="MF_00170"/>
    </source>
</evidence>
<dbReference type="AlphaFoldDB" id="A0A0H1QX54"/>
<comment type="pathway">
    <text evidence="5">Carbohydrate degradation; pentose phosphate pathway; D-ribose 5-phosphate from D-ribulose 5-phosphate (non-oxidative stage): step 1/1.</text>
</comment>
<comment type="similarity">
    <text evidence="2 5">Belongs to the ribose 5-phosphate isomerase family.</text>
</comment>
<dbReference type="Gene3D" id="3.30.70.260">
    <property type="match status" value="1"/>
</dbReference>
<evidence type="ECO:0000256" key="3">
    <source>
        <dbReference type="ARBA" id="ARBA00011881"/>
    </source>
</evidence>
<dbReference type="GO" id="GO:0004751">
    <property type="term" value="F:ribose-5-phosphate isomerase activity"/>
    <property type="evidence" value="ECO:0007669"/>
    <property type="project" value="UniProtKB-UniRule"/>
</dbReference>
<sequence length="232" mass="24396">MSAAEQAASKRNAGYRAAEEVEDGMNVGLGTGSTVFFAMERLGERIAKDGLSIAGVPTSYQAAIRARRYGIPLTSLDEHPELDIAIDGADQVDPALRLIKGRGAALLREKCVCDAARRAVVVVDGTKMVETLDAPVPVEVLPFAVEAVSRRLAALGADPVLREGVKKDGPVVTDNGNFIVDCGFGTIADPGRLETEIASIPGVLECGLFCAYTEKITVIVGEEKGCSVVSLH</sequence>
<feature type="active site" description="Proton acceptor" evidence="5">
    <location>
        <position position="109"/>
    </location>
</feature>
<feature type="binding site" evidence="5">
    <location>
        <begin position="100"/>
        <end position="103"/>
    </location>
    <ligand>
        <name>substrate</name>
    </ligand>
</feature>
<dbReference type="Proteomes" id="UP000035301">
    <property type="component" value="Unassembled WGS sequence"/>
</dbReference>
<comment type="caution">
    <text evidence="6">The sequence shown here is derived from an EMBL/GenBank/DDBJ whole genome shotgun (WGS) entry which is preliminary data.</text>
</comment>
<keyword evidence="7" id="KW-1185">Reference proteome</keyword>
<evidence type="ECO:0000313" key="6">
    <source>
        <dbReference type="EMBL" id="KLK87525.1"/>
    </source>
</evidence>
<gene>
    <name evidence="5" type="primary">rpiA</name>
    <name evidence="6" type="ORF">SZ63_10705</name>
</gene>
<dbReference type="GO" id="GO:0005829">
    <property type="term" value="C:cytosol"/>
    <property type="evidence" value="ECO:0007669"/>
    <property type="project" value="TreeGrafter"/>
</dbReference>
<dbReference type="STRING" id="1550566.SZ63_10705"/>
<comment type="subunit">
    <text evidence="3">Homotetramer.</text>
</comment>
<dbReference type="RefSeq" id="WP_048185242.1">
    <property type="nucleotide sequence ID" value="NZ_JXOJ01000006.1"/>
</dbReference>
<dbReference type="EC" id="5.3.1.6" evidence="5"/>
<dbReference type="PATRIC" id="fig|1550566.3.peg.2336"/>
<evidence type="ECO:0000256" key="4">
    <source>
        <dbReference type="ARBA" id="ARBA00023235"/>
    </source>
</evidence>
<dbReference type="CDD" id="cd01398">
    <property type="entry name" value="RPI_A"/>
    <property type="match status" value="1"/>
</dbReference>
<dbReference type="GO" id="GO:0006014">
    <property type="term" value="P:D-ribose metabolic process"/>
    <property type="evidence" value="ECO:0007669"/>
    <property type="project" value="TreeGrafter"/>
</dbReference>
<feature type="binding site" evidence="5">
    <location>
        <begin position="87"/>
        <end position="90"/>
    </location>
    <ligand>
        <name>substrate</name>
    </ligand>
</feature>
<evidence type="ECO:0000256" key="2">
    <source>
        <dbReference type="ARBA" id="ARBA00008088"/>
    </source>
</evidence>
<dbReference type="UniPathway" id="UPA00115">
    <property type="reaction ID" value="UER00412"/>
</dbReference>
<dbReference type="InterPro" id="IPR020672">
    <property type="entry name" value="Ribose5P_isomerase_typA_subgr"/>
</dbReference>
<dbReference type="Pfam" id="PF06026">
    <property type="entry name" value="Rib_5-P_isom_A"/>
    <property type="match status" value="1"/>
</dbReference>
<dbReference type="NCBIfam" id="NF001924">
    <property type="entry name" value="PRK00702.1"/>
    <property type="match status" value="1"/>
</dbReference>
<dbReference type="SUPFAM" id="SSF75445">
    <property type="entry name" value="D-ribose-5-phosphate isomerase (RpiA), lid domain"/>
    <property type="match status" value="1"/>
</dbReference>
<protein>
    <recommendedName>
        <fullName evidence="5">Ribose-5-phosphate isomerase A</fullName>
        <ecNumber evidence="5">5.3.1.6</ecNumber>
    </recommendedName>
    <alternativeName>
        <fullName evidence="5">Phosphoriboisomerase A</fullName>
        <shortName evidence="5">PRI</shortName>
    </alternativeName>
</protein>
<dbReference type="GO" id="GO:0009052">
    <property type="term" value="P:pentose-phosphate shunt, non-oxidative branch"/>
    <property type="evidence" value="ECO:0007669"/>
    <property type="project" value="UniProtKB-UniRule"/>
</dbReference>
<dbReference type="InterPro" id="IPR004788">
    <property type="entry name" value="Ribose5P_isomerase_type_A"/>
</dbReference>
<dbReference type="OrthoDB" id="19013at2157"/>